<gene>
    <name evidence="2" type="ORF">B841_12350</name>
</gene>
<name>S5SXS5_9CORY</name>
<accession>S5SXS5</accession>
<keyword evidence="3" id="KW-1185">Reference proteome</keyword>
<protein>
    <submittedName>
        <fullName evidence="2">Uncharacterized protein</fullName>
    </submittedName>
</protein>
<dbReference type="OrthoDB" id="4425298at2"/>
<sequence length="62" mass="6627">MLITMLGIASIVIGFFCIATAFVAVMRKKPVWIPVTLGITSLIFVTVVPVTLAIFFAAQTPS</sequence>
<evidence type="ECO:0000256" key="1">
    <source>
        <dbReference type="SAM" id="Phobius"/>
    </source>
</evidence>
<feature type="transmembrane region" description="Helical" evidence="1">
    <location>
        <begin position="6"/>
        <end position="25"/>
    </location>
</feature>
<dbReference type="Proteomes" id="UP000015388">
    <property type="component" value="Chromosome"/>
</dbReference>
<keyword evidence="1" id="KW-0472">Membrane</keyword>
<evidence type="ECO:0000313" key="2">
    <source>
        <dbReference type="EMBL" id="AGS35942.1"/>
    </source>
</evidence>
<dbReference type="RefSeq" id="WP_020936523.1">
    <property type="nucleotide sequence ID" value="NC_021915.1"/>
</dbReference>
<organism evidence="2 3">
    <name type="scientific">Corynebacterium maris DSM 45190</name>
    <dbReference type="NCBI Taxonomy" id="1224163"/>
    <lineage>
        <taxon>Bacteria</taxon>
        <taxon>Bacillati</taxon>
        <taxon>Actinomycetota</taxon>
        <taxon>Actinomycetes</taxon>
        <taxon>Mycobacteriales</taxon>
        <taxon>Corynebacteriaceae</taxon>
        <taxon>Corynebacterium</taxon>
    </lineage>
</organism>
<proteinExistence type="predicted"/>
<keyword evidence="1" id="KW-0812">Transmembrane</keyword>
<feature type="transmembrane region" description="Helical" evidence="1">
    <location>
        <begin position="32"/>
        <end position="58"/>
    </location>
</feature>
<dbReference type="AlphaFoldDB" id="S5SXS5"/>
<dbReference type="PATRIC" id="fig|1224163.3.peg.2494"/>
<dbReference type="KEGG" id="cmd:B841_12350"/>
<keyword evidence="1" id="KW-1133">Transmembrane helix</keyword>
<evidence type="ECO:0000313" key="3">
    <source>
        <dbReference type="Proteomes" id="UP000015388"/>
    </source>
</evidence>
<dbReference type="HOGENOM" id="CLU_206426_0_0_11"/>
<dbReference type="STRING" id="1224163.B841_12350"/>
<dbReference type="EMBL" id="CP003924">
    <property type="protein sequence ID" value="AGS35942.1"/>
    <property type="molecule type" value="Genomic_DNA"/>
</dbReference>
<reference evidence="2 3" key="1">
    <citation type="submission" date="2012-11" db="EMBL/GenBank/DDBJ databases">
        <title>The complete genome sequence of Corynebacterium maris Coryn-1 (=DSM 45190).</title>
        <authorList>
            <person name="Schaffert L."/>
            <person name="Albersmeier A."/>
            <person name="Kalinowski J."/>
            <person name="Ruckert C."/>
        </authorList>
    </citation>
    <scope>NUCLEOTIDE SEQUENCE [LARGE SCALE GENOMIC DNA]</scope>
    <source>
        <strain evidence="3">Coryn-1</strain>
    </source>
</reference>